<feature type="compositionally biased region" description="Basic and acidic residues" evidence="1">
    <location>
        <begin position="411"/>
        <end position="420"/>
    </location>
</feature>
<dbReference type="Pfam" id="PF26242">
    <property type="entry name" value="Swc3_C"/>
    <property type="match status" value="2"/>
</dbReference>
<dbReference type="GO" id="GO:0000812">
    <property type="term" value="C:Swr1 complex"/>
    <property type="evidence" value="ECO:0007669"/>
    <property type="project" value="InterPro"/>
</dbReference>
<dbReference type="PANTHER" id="PTHR28108:SF1">
    <property type="entry name" value="SWR1-COMPLEX PROTEIN 3"/>
    <property type="match status" value="1"/>
</dbReference>
<feature type="compositionally biased region" description="Low complexity" evidence="1">
    <location>
        <begin position="281"/>
        <end position="303"/>
    </location>
</feature>
<gene>
    <name evidence="4" type="ORF">Amon01_000142600</name>
</gene>
<sequence length="1036" mass="121783">MASRKRNSSGNITSNHDDTVTSDHKNSSFDTSINNTEDQQPNQAQDNQNQNEENQNQTPVVDITLSRTNNIILIPQLEVIDKELAYKQRMHRPFKVVQNLPLSVTTPDYSLLDHPLSVKDSATLYNSLIVSRHNWLYNVFRTYWTRREQYINVLNDRKRDRMSKLCDMKLHAGPHTFEIKLFILKDDEKERLHQEELERKKEEKQRRREEKLKKEAEMKLKLEQQLEQAKLESAKAEAKEKTDANKDEDVDMKEIKFESSESKADPTSTSNPSNTDNKNEQQQQQLQQQQQQQQQQQKQPQQQTRNPDVQEKHENETKQSPKNDQLSEDQLSRQNEPKTQTEVQPKPLTQDPSHLKSQQNEAEKSSIDKSVSEPQARLQSQTKSQSSTSSYQQEQLKQPESDLQKPSSQQEEQKQSKEQLKQQSGSADNHEFSSKPESHSLLKKRSDVLPNTTKKLSVRPIEKLSLQGSSKNNPQIKKTDDKDTKEKKQDSGTSPSKRTEASQSKSTSNVPKGKSATATNAPKKQTSTDIMANPENAIMIQNLNSMAKKDAHLSELMRIVASGNATPEQISEFQKYIQKAREMGDVTGYMEKLKRQNAEKQENLRKQAEQMRIEQEKAKLEKQRLKEEREREKIRLKQEKAEQKLKAREEKERLRRLKREEKEREKEQKRVMREKQREQARLEKERERENKKHEREQEKLEKQQRREERERIKQDREKEKEKEKERQREFQKRLLEEGDDKLTAFQERYSTGATLVFEYYENTSARFFIPRDSIIEIIDDEVDEAEDVEMTDAVNTPVKKEDGNDSFDDSNLVKREQRLPRRRKSPYVDILVSFVLVHNQPEIDAWERRQKAKQDEEDAKKKKEEEERLQNEKEQEAKAPPKKKRKSRKSWGSSKRHTRRTAKKDQEEEEDIANEYVPEPDEEDLKPTPVYSTSTMKLTEVPFKFAELIKNSGNPVTEVQETMKQIFKEGERLKRFNMWYQLDGVKDELLAETLRFNLNRLDYVNGGGRLKGKAMLKRIVEKTGSEAEVHTKRSRR</sequence>
<organism evidence="4 5">
    <name type="scientific">Ambrosiozyma monospora</name>
    <name type="common">Yeast</name>
    <name type="synonym">Endomycopsis monosporus</name>
    <dbReference type="NCBI Taxonomy" id="43982"/>
    <lineage>
        <taxon>Eukaryota</taxon>
        <taxon>Fungi</taxon>
        <taxon>Dikarya</taxon>
        <taxon>Ascomycota</taxon>
        <taxon>Saccharomycotina</taxon>
        <taxon>Pichiomycetes</taxon>
        <taxon>Pichiales</taxon>
        <taxon>Pichiaceae</taxon>
        <taxon>Ambrosiozyma</taxon>
    </lineage>
</organism>
<feature type="region of interest" description="Disordered" evidence="1">
    <location>
        <begin position="1"/>
        <end position="56"/>
    </location>
</feature>
<feature type="compositionally biased region" description="Basic and acidic residues" evidence="1">
    <location>
        <begin position="308"/>
        <end position="321"/>
    </location>
</feature>
<feature type="compositionally biased region" description="Basic and acidic residues" evidence="1">
    <location>
        <begin position="428"/>
        <end position="447"/>
    </location>
</feature>
<feature type="compositionally biased region" description="Acidic residues" evidence="1">
    <location>
        <begin position="907"/>
        <end position="924"/>
    </location>
</feature>
<feature type="domain" description="Swc3 C-terminal" evidence="3">
    <location>
        <begin position="741"/>
        <end position="781"/>
    </location>
</feature>
<dbReference type="InterPro" id="IPR057558">
    <property type="entry name" value="Swc3_dom"/>
</dbReference>
<feature type="compositionally biased region" description="Basic and acidic residues" evidence="1">
    <location>
        <begin position="231"/>
        <end position="264"/>
    </location>
</feature>
<dbReference type="PANTHER" id="PTHR28108">
    <property type="entry name" value="SWR1-COMPLEX PROTEIN 3"/>
    <property type="match status" value="1"/>
</dbReference>
<feature type="region of interest" description="Disordered" evidence="1">
    <location>
        <begin position="786"/>
        <end position="818"/>
    </location>
</feature>
<keyword evidence="5" id="KW-1185">Reference proteome</keyword>
<feature type="compositionally biased region" description="Polar residues" evidence="1">
    <location>
        <begin position="265"/>
        <end position="276"/>
    </location>
</feature>
<feature type="region of interest" description="Disordered" evidence="1">
    <location>
        <begin position="231"/>
        <end position="533"/>
    </location>
</feature>
<reference evidence="4" key="1">
    <citation type="submission" date="2023-04" db="EMBL/GenBank/DDBJ databases">
        <title>Ambrosiozyma monospora NBRC 1965.</title>
        <authorList>
            <person name="Ichikawa N."/>
            <person name="Sato H."/>
            <person name="Tonouchi N."/>
        </authorList>
    </citation>
    <scope>NUCLEOTIDE SEQUENCE</scope>
    <source>
        <strain evidence="4">NBRC 1965</strain>
    </source>
</reference>
<dbReference type="GO" id="GO:0140849">
    <property type="term" value="F:ATP-dependent H2AZ histone chaperone activity"/>
    <property type="evidence" value="ECO:0007669"/>
    <property type="project" value="InterPro"/>
</dbReference>
<dbReference type="EMBL" id="BSXU01000442">
    <property type="protein sequence ID" value="GMG20698.1"/>
    <property type="molecule type" value="Genomic_DNA"/>
</dbReference>
<feature type="compositionally biased region" description="Low complexity" evidence="1">
    <location>
        <begin position="37"/>
        <end position="56"/>
    </location>
</feature>
<feature type="region of interest" description="Disordered" evidence="1">
    <location>
        <begin position="619"/>
        <end position="732"/>
    </location>
</feature>
<evidence type="ECO:0000259" key="3">
    <source>
        <dbReference type="Pfam" id="PF26242"/>
    </source>
</evidence>
<name>A0A9W7DHG1_AMBMO</name>
<feature type="domain" description="Swc3 C-terminal" evidence="3">
    <location>
        <begin position="887"/>
        <end position="999"/>
    </location>
</feature>
<feature type="compositionally biased region" description="Low complexity" evidence="1">
    <location>
        <begin position="379"/>
        <end position="395"/>
    </location>
</feature>
<feature type="compositionally biased region" description="Polar residues" evidence="1">
    <location>
        <begin position="491"/>
        <end position="530"/>
    </location>
</feature>
<comment type="caution">
    <text evidence="4">The sequence shown here is derived from an EMBL/GenBank/DDBJ whole genome shotgun (WGS) entry which is preliminary data.</text>
</comment>
<dbReference type="InterPro" id="IPR037651">
    <property type="entry name" value="Swc3"/>
</dbReference>
<feature type="compositionally biased region" description="Basic and acidic residues" evidence="1">
    <location>
        <begin position="848"/>
        <end position="879"/>
    </location>
</feature>
<evidence type="ECO:0000256" key="1">
    <source>
        <dbReference type="SAM" id="MobiDB-lite"/>
    </source>
</evidence>
<accession>A0A9W7DHG1</accession>
<feature type="compositionally biased region" description="Basic and acidic residues" evidence="1">
    <location>
        <begin position="477"/>
        <end position="490"/>
    </location>
</feature>
<feature type="compositionally biased region" description="Basic and acidic residues" evidence="1">
    <location>
        <begin position="15"/>
        <end position="27"/>
    </location>
</feature>
<dbReference type="OrthoDB" id="4097064at2759"/>
<feature type="compositionally biased region" description="Basic and acidic residues" evidence="1">
    <location>
        <begin position="361"/>
        <end position="371"/>
    </location>
</feature>
<feature type="region of interest" description="Disordered" evidence="1">
    <location>
        <begin position="848"/>
        <end position="929"/>
    </location>
</feature>
<feature type="compositionally biased region" description="Basic residues" evidence="1">
    <location>
        <begin position="880"/>
        <end position="902"/>
    </location>
</feature>
<feature type="compositionally biased region" description="Polar residues" evidence="1">
    <location>
        <begin position="466"/>
        <end position="476"/>
    </location>
</feature>
<dbReference type="AlphaFoldDB" id="A0A9W7DHG1"/>
<protein>
    <submittedName>
        <fullName evidence="4">Unnamed protein product</fullName>
    </submittedName>
</protein>
<dbReference type="Pfam" id="PF24707">
    <property type="entry name" value="Swc3"/>
    <property type="match status" value="1"/>
</dbReference>
<dbReference type="Proteomes" id="UP001165063">
    <property type="component" value="Unassembled WGS sequence"/>
</dbReference>
<evidence type="ECO:0000313" key="4">
    <source>
        <dbReference type="EMBL" id="GMG20698.1"/>
    </source>
</evidence>
<feature type="compositionally biased region" description="Polar residues" evidence="1">
    <location>
        <begin position="350"/>
        <end position="360"/>
    </location>
</feature>
<feature type="domain" description="SWR1-complex protein 3" evidence="2">
    <location>
        <begin position="92"/>
        <end position="188"/>
    </location>
</feature>
<proteinExistence type="predicted"/>
<dbReference type="InterPro" id="IPR058986">
    <property type="entry name" value="Swc3_C"/>
</dbReference>
<evidence type="ECO:0000259" key="2">
    <source>
        <dbReference type="Pfam" id="PF24707"/>
    </source>
</evidence>
<evidence type="ECO:0000313" key="5">
    <source>
        <dbReference type="Proteomes" id="UP001165063"/>
    </source>
</evidence>
<feature type="compositionally biased region" description="Polar residues" evidence="1">
    <location>
        <begin position="322"/>
        <end position="343"/>
    </location>
</feature>